<proteinExistence type="predicted"/>
<dbReference type="AlphaFoldDB" id="A0A0E9MP45"/>
<dbReference type="Proteomes" id="UP000033202">
    <property type="component" value="Unassembled WGS sequence"/>
</dbReference>
<comment type="caution">
    <text evidence="1">The sequence shown here is derived from an EMBL/GenBank/DDBJ whole genome shotgun (WGS) entry which is preliminary data.</text>
</comment>
<organism evidence="1 2">
    <name type="scientific">Sphingomonas changbaiensis NBRC 104936</name>
    <dbReference type="NCBI Taxonomy" id="1219043"/>
    <lineage>
        <taxon>Bacteria</taxon>
        <taxon>Pseudomonadati</taxon>
        <taxon>Pseudomonadota</taxon>
        <taxon>Alphaproteobacteria</taxon>
        <taxon>Sphingomonadales</taxon>
        <taxon>Sphingomonadaceae</taxon>
        <taxon>Sphingomonas</taxon>
    </lineage>
</organism>
<reference evidence="1 2" key="1">
    <citation type="submission" date="2015-04" db="EMBL/GenBank/DDBJ databases">
        <title>Whole genome shotgun sequence of Sphingomonas changbaiensis NBRC 104936.</title>
        <authorList>
            <person name="Katano-Makiyama Y."/>
            <person name="Hosoyama A."/>
            <person name="Hashimoto M."/>
            <person name="Noguchi M."/>
            <person name="Tsuchikane K."/>
            <person name="Ohji S."/>
            <person name="Yamazoe A."/>
            <person name="Ichikawa N."/>
            <person name="Kimura A."/>
            <person name="Fujita N."/>
        </authorList>
    </citation>
    <scope>NUCLEOTIDE SEQUENCE [LARGE SCALE GENOMIC DNA]</scope>
    <source>
        <strain evidence="1 2">NBRC 104936</strain>
    </source>
</reference>
<accession>A0A0E9MP45</accession>
<protein>
    <submittedName>
        <fullName evidence="1">Uncharacterized protein</fullName>
    </submittedName>
</protein>
<sequence>MGDLQPHSLALFAIRRLQTAAPTHVGMSTVWILTQAAEISQRRLTHCAVRVRKFSAEQFATLPQPGGEAFLGPCGRGRVGYDPDVVECGSARERPVMRFLDAA</sequence>
<dbReference type="STRING" id="1219043.SCH01S_33_00190"/>
<evidence type="ECO:0000313" key="1">
    <source>
        <dbReference type="EMBL" id="GAO39532.1"/>
    </source>
</evidence>
<keyword evidence="2" id="KW-1185">Reference proteome</keyword>
<name>A0A0E9MP45_9SPHN</name>
<dbReference type="EMBL" id="BBWU01000033">
    <property type="protein sequence ID" value="GAO39532.1"/>
    <property type="molecule type" value="Genomic_DNA"/>
</dbReference>
<evidence type="ECO:0000313" key="2">
    <source>
        <dbReference type="Proteomes" id="UP000033202"/>
    </source>
</evidence>
<gene>
    <name evidence="1" type="ORF">SCH01S_33_00190</name>
</gene>